<feature type="compositionally biased region" description="Polar residues" evidence="6">
    <location>
        <begin position="1"/>
        <end position="15"/>
    </location>
</feature>
<proteinExistence type="inferred from homology"/>
<evidence type="ECO:0000256" key="6">
    <source>
        <dbReference type="SAM" id="MobiDB-lite"/>
    </source>
</evidence>
<comment type="cofactor">
    <cofactor evidence="1">
        <name>FAD</name>
        <dbReference type="ChEBI" id="CHEBI:57692"/>
    </cofactor>
</comment>
<dbReference type="PANTHER" id="PTHR10961">
    <property type="entry name" value="PEROXISOMAL SARCOSINE OXIDASE"/>
    <property type="match status" value="1"/>
</dbReference>
<organism evidence="8 9">
    <name type="scientific">Trichoderma harzianum</name>
    <name type="common">Hypocrea lixii</name>
    <dbReference type="NCBI Taxonomy" id="5544"/>
    <lineage>
        <taxon>Eukaryota</taxon>
        <taxon>Fungi</taxon>
        <taxon>Dikarya</taxon>
        <taxon>Ascomycota</taxon>
        <taxon>Pezizomycotina</taxon>
        <taxon>Sordariomycetes</taxon>
        <taxon>Hypocreomycetidae</taxon>
        <taxon>Hypocreales</taxon>
        <taxon>Hypocreaceae</taxon>
        <taxon>Trichoderma</taxon>
    </lineage>
</organism>
<dbReference type="EMBL" id="JOKZ01000544">
    <property type="protein sequence ID" value="KKO97552.1"/>
    <property type="molecule type" value="Genomic_DNA"/>
</dbReference>
<feature type="domain" description="FAD dependent oxidoreductase" evidence="7">
    <location>
        <begin position="46"/>
        <end position="430"/>
    </location>
</feature>
<dbReference type="InterPro" id="IPR045170">
    <property type="entry name" value="MTOX"/>
</dbReference>
<sequence length="470" mass="51276">MHIDTGSTSQASKPMSTPPSPRQAPDTEPASPASSASSIQSDVPSVLIVGAGNFGAATALSLARRGGFKVTILDTTPYPNPRAASHDINKIVRDDYPDKLYMRMLIRAMPMWRADKLYSPWYHEVGMLRADASDFGEKSVASYRAVGVANEAEFLSVDEVRKRWNGVYATANFGSLDRVLYNPTVGYAEADKALQAVMQAAVDLGVEYVVGEMMSLDLDADGRCVGIELANGDTLRADKVLLCTGARTGSLLAQSAPENKALHIGDRLVATGAVSFYSKLQGEQKEKFACIPVLKNCLPEVKDAGEGMSILKDGTIKFNCDMCFTNYVDNPITGEKMSMTPEASDYNTWTGPEFVPFLKQCARKTFHGLYGKEVENLPIESYRICWDASTPTHDFLVTPHPHCEGLYVATGGSFHGWKFLPVIGDYIVDMLHGLLGADYADRWAWDPKSGDGHSANPTYQVVGDLQQWIS</sequence>
<evidence type="ECO:0000256" key="1">
    <source>
        <dbReference type="ARBA" id="ARBA00001974"/>
    </source>
</evidence>
<dbReference type="GO" id="GO:0051698">
    <property type="term" value="F:saccharopine oxidase activity"/>
    <property type="evidence" value="ECO:0007669"/>
    <property type="project" value="TreeGrafter"/>
</dbReference>
<dbReference type="InterPro" id="IPR036188">
    <property type="entry name" value="FAD/NAD-bd_sf"/>
</dbReference>
<comment type="caution">
    <text evidence="8">The sequence shown here is derived from an EMBL/GenBank/DDBJ whole genome shotgun (WGS) entry which is preliminary data.</text>
</comment>
<dbReference type="Gene3D" id="3.30.9.10">
    <property type="entry name" value="D-Amino Acid Oxidase, subunit A, domain 2"/>
    <property type="match status" value="1"/>
</dbReference>
<evidence type="ECO:0000256" key="2">
    <source>
        <dbReference type="ARBA" id="ARBA00010989"/>
    </source>
</evidence>
<accession>A0A0F9XA26</accession>
<dbReference type="PANTHER" id="PTHR10961:SF37">
    <property type="entry name" value="FAD DEPENDENT OXIDOREDUCTASE DOMAIN-CONTAINING PROTEIN"/>
    <property type="match status" value="1"/>
</dbReference>
<evidence type="ECO:0000313" key="8">
    <source>
        <dbReference type="EMBL" id="KKO97552.1"/>
    </source>
</evidence>
<dbReference type="Pfam" id="PF01266">
    <property type="entry name" value="DAO"/>
    <property type="match status" value="1"/>
</dbReference>
<keyword evidence="5" id="KW-0560">Oxidoreductase</keyword>
<evidence type="ECO:0000256" key="4">
    <source>
        <dbReference type="ARBA" id="ARBA00022827"/>
    </source>
</evidence>
<name>A0A0F9XA26_TRIHA</name>
<dbReference type="Gene3D" id="3.50.50.60">
    <property type="entry name" value="FAD/NAD(P)-binding domain"/>
    <property type="match status" value="1"/>
</dbReference>
<keyword evidence="4" id="KW-0274">FAD</keyword>
<evidence type="ECO:0000259" key="7">
    <source>
        <dbReference type="Pfam" id="PF01266"/>
    </source>
</evidence>
<dbReference type="AlphaFoldDB" id="A0A0F9XA26"/>
<dbReference type="GO" id="GO:0008115">
    <property type="term" value="F:sarcosine oxidase activity"/>
    <property type="evidence" value="ECO:0007669"/>
    <property type="project" value="TreeGrafter"/>
</dbReference>
<dbReference type="SUPFAM" id="SSF51905">
    <property type="entry name" value="FAD/NAD(P)-binding domain"/>
    <property type="match status" value="1"/>
</dbReference>
<dbReference type="GO" id="GO:0050660">
    <property type="term" value="F:flavin adenine dinucleotide binding"/>
    <property type="evidence" value="ECO:0007669"/>
    <property type="project" value="InterPro"/>
</dbReference>
<evidence type="ECO:0000313" key="9">
    <source>
        <dbReference type="Proteomes" id="UP000034112"/>
    </source>
</evidence>
<feature type="compositionally biased region" description="Low complexity" evidence="6">
    <location>
        <begin position="24"/>
        <end position="38"/>
    </location>
</feature>
<feature type="region of interest" description="Disordered" evidence="6">
    <location>
        <begin position="1"/>
        <end position="38"/>
    </location>
</feature>
<protein>
    <recommendedName>
        <fullName evidence="7">FAD dependent oxidoreductase domain-containing protein</fullName>
    </recommendedName>
</protein>
<dbReference type="Proteomes" id="UP000034112">
    <property type="component" value="Unassembled WGS sequence"/>
</dbReference>
<evidence type="ECO:0000256" key="3">
    <source>
        <dbReference type="ARBA" id="ARBA00022630"/>
    </source>
</evidence>
<evidence type="ECO:0000256" key="5">
    <source>
        <dbReference type="ARBA" id="ARBA00023002"/>
    </source>
</evidence>
<dbReference type="InterPro" id="IPR006076">
    <property type="entry name" value="FAD-dep_OxRdtase"/>
</dbReference>
<dbReference type="OrthoDB" id="2219495at2759"/>
<gene>
    <name evidence="8" type="ORF">THAR02_10347</name>
</gene>
<keyword evidence="3" id="KW-0285">Flavoprotein</keyword>
<reference evidence="9" key="1">
    <citation type="journal article" date="2015" name="Genome Announc.">
        <title>Draft whole-genome sequence of the biocontrol agent Trichoderma harzianum T6776.</title>
        <authorList>
            <person name="Baroncelli R."/>
            <person name="Piaggeschi G."/>
            <person name="Fiorini L."/>
            <person name="Bertolini E."/>
            <person name="Zapparata A."/>
            <person name="Pe M.E."/>
            <person name="Sarrocco S."/>
            <person name="Vannacci G."/>
        </authorList>
    </citation>
    <scope>NUCLEOTIDE SEQUENCE [LARGE SCALE GENOMIC DNA]</scope>
    <source>
        <strain evidence="9">T6776</strain>
    </source>
</reference>
<comment type="similarity">
    <text evidence="2">Belongs to the MSOX/MTOX family.</text>
</comment>
<dbReference type="OMA" id="NCDMCFT"/>